<proteinExistence type="predicted"/>
<gene>
    <name evidence="2" type="ORF">HNR45_000441</name>
</gene>
<feature type="signal peptide" evidence="1">
    <location>
        <begin position="1"/>
        <end position="28"/>
    </location>
</feature>
<keyword evidence="3" id="KW-1185">Reference proteome</keyword>
<keyword evidence="1" id="KW-0732">Signal</keyword>
<evidence type="ECO:0000256" key="1">
    <source>
        <dbReference type="SAM" id="SignalP"/>
    </source>
</evidence>
<evidence type="ECO:0000313" key="2">
    <source>
        <dbReference type="EMBL" id="MBB6477411.1"/>
    </source>
</evidence>
<comment type="caution">
    <text evidence="2">The sequence shown here is derived from an EMBL/GenBank/DDBJ whole genome shotgun (WGS) entry which is preliminary data.</text>
</comment>
<dbReference type="EMBL" id="JACHHI010000002">
    <property type="protein sequence ID" value="MBB6477411.1"/>
    <property type="molecule type" value="Genomic_DNA"/>
</dbReference>
<evidence type="ECO:0000313" key="3">
    <source>
        <dbReference type="Proteomes" id="UP000591941"/>
    </source>
</evidence>
<protein>
    <submittedName>
        <fullName evidence="2">Uncharacterized protein</fullName>
    </submittedName>
</protein>
<dbReference type="Proteomes" id="UP000591941">
    <property type="component" value="Unassembled WGS sequence"/>
</dbReference>
<sequence length="150" mass="16027">MQKKMKQAISAVLVGTLLTFGTVANTQAFDLGRVLGGVLKVGGIGYVVDRYSDQLNNFINKLMRENDVEASYATKVVPIISVGDKGYIGAAQVIGPQAAVDEVEAVAQVEGSFNDKLFRIRGLVPVDSKNPTRLNRVSGVGVSAIIDVRF</sequence>
<organism evidence="2 3">
    <name type="scientific">Negativicoccus succinicivorans</name>
    <dbReference type="NCBI Taxonomy" id="620903"/>
    <lineage>
        <taxon>Bacteria</taxon>
        <taxon>Bacillati</taxon>
        <taxon>Bacillota</taxon>
        <taxon>Negativicutes</taxon>
        <taxon>Veillonellales</taxon>
        <taxon>Veillonellaceae</taxon>
        <taxon>Negativicoccus</taxon>
    </lineage>
</organism>
<reference evidence="2 3" key="1">
    <citation type="submission" date="2020-08" db="EMBL/GenBank/DDBJ databases">
        <title>Genomic Encyclopedia of Type Strains, Phase IV (KMG-IV): sequencing the most valuable type-strain genomes for metagenomic binning, comparative biology and taxonomic classification.</title>
        <authorList>
            <person name="Goeker M."/>
        </authorList>
    </citation>
    <scope>NUCLEOTIDE SEQUENCE [LARGE SCALE GENOMIC DNA]</scope>
    <source>
        <strain evidence="2 3">DSM 21255</strain>
    </source>
</reference>
<feature type="chain" id="PRO_5032566273" evidence="1">
    <location>
        <begin position="29"/>
        <end position="150"/>
    </location>
</feature>
<accession>A0A841R1Y9</accession>
<name>A0A841R1Y9_9FIRM</name>
<dbReference type="AlphaFoldDB" id="A0A841R1Y9"/>